<gene>
    <name evidence="1" type="ORF">RhiirA5_426957</name>
</gene>
<dbReference type="VEuPathDB" id="FungiDB:RhiirA1_472661"/>
<accession>A0A2N0P386</accession>
<comment type="caution">
    <text evidence="1">The sequence shown here is derived from an EMBL/GenBank/DDBJ whole genome shotgun (WGS) entry which is preliminary data.</text>
</comment>
<dbReference type="VEuPathDB" id="FungiDB:FUN_012401"/>
<name>A0A2N0P386_9GLOM</name>
<reference evidence="1 2" key="1">
    <citation type="submission" date="2016-04" db="EMBL/GenBank/DDBJ databases">
        <title>Genome analyses suggest a sexual origin of heterokaryosis in a supposedly ancient asexual fungus.</title>
        <authorList>
            <person name="Ropars J."/>
            <person name="Sedzielewska K."/>
            <person name="Noel J."/>
            <person name="Charron P."/>
            <person name="Farinelli L."/>
            <person name="Marton T."/>
            <person name="Kruger M."/>
            <person name="Pelin A."/>
            <person name="Brachmann A."/>
            <person name="Corradi N."/>
        </authorList>
    </citation>
    <scope>NUCLEOTIDE SEQUENCE [LARGE SCALE GENOMIC DNA]</scope>
    <source>
        <strain evidence="1 2">A5</strain>
    </source>
</reference>
<reference evidence="1 2" key="2">
    <citation type="submission" date="2017-09" db="EMBL/GenBank/DDBJ databases">
        <title>Extensive intraspecific genome diversity in a model arbuscular mycorrhizal fungus.</title>
        <authorList>
            <person name="Chen E.C."/>
            <person name="Morin E."/>
            <person name="Beaudet D."/>
            <person name="Noel J."/>
            <person name="Ndikumana S."/>
            <person name="Charron P."/>
            <person name="St-Onge C."/>
            <person name="Giorgi J."/>
            <person name="Grigoriev I.V."/>
            <person name="Roux C."/>
            <person name="Martin F.M."/>
            <person name="Corradi N."/>
        </authorList>
    </citation>
    <scope>NUCLEOTIDE SEQUENCE [LARGE SCALE GENOMIC DNA]</scope>
    <source>
        <strain evidence="1 2">A5</strain>
    </source>
</reference>
<organism evidence="1 2">
    <name type="scientific">Rhizophagus irregularis</name>
    <dbReference type="NCBI Taxonomy" id="588596"/>
    <lineage>
        <taxon>Eukaryota</taxon>
        <taxon>Fungi</taxon>
        <taxon>Fungi incertae sedis</taxon>
        <taxon>Mucoromycota</taxon>
        <taxon>Glomeromycotina</taxon>
        <taxon>Glomeromycetes</taxon>
        <taxon>Glomerales</taxon>
        <taxon>Glomeraceae</taxon>
        <taxon>Rhizophagus</taxon>
    </lineage>
</organism>
<evidence type="ECO:0000313" key="2">
    <source>
        <dbReference type="Proteomes" id="UP000232722"/>
    </source>
</evidence>
<dbReference type="AlphaFoldDB" id="A0A2N0P386"/>
<dbReference type="VEuPathDB" id="FungiDB:RhiirFUN_002957"/>
<dbReference type="EMBL" id="LLXJ01001651">
    <property type="protein sequence ID" value="PKC01284.1"/>
    <property type="molecule type" value="Genomic_DNA"/>
</dbReference>
<proteinExistence type="predicted"/>
<sequence length="164" mass="18430">MNNIQKELNYMSNDLTESELRKSTNITLVNSIISLKENNNTVNFDGDNNLNQISPSENFSNTEFAISLDITPIQEQPLDLANLNYDPNNVENDLNGLDFKRDAFLNPVFGLGYEEGCLPELGDTFLNLNFGMGYKGGRLPEPEFQLGYKDKGLQTGLIQILNFL</sequence>
<protein>
    <submittedName>
        <fullName evidence="1">Uncharacterized protein</fullName>
    </submittedName>
</protein>
<dbReference type="Proteomes" id="UP000232722">
    <property type="component" value="Unassembled WGS sequence"/>
</dbReference>
<evidence type="ECO:0000313" key="1">
    <source>
        <dbReference type="EMBL" id="PKC01284.1"/>
    </source>
</evidence>